<dbReference type="EMBL" id="GL377308">
    <property type="protein sequence ID" value="EFI95671.1"/>
    <property type="molecule type" value="Genomic_DNA"/>
</dbReference>
<dbReference type="eggNOG" id="KOG3001">
    <property type="taxonomic scope" value="Eukaryota"/>
</dbReference>
<dbReference type="Gene3D" id="1.10.274.30">
    <property type="entry name" value="MRG domain"/>
    <property type="match status" value="1"/>
</dbReference>
<keyword evidence="6" id="KW-0804">Transcription</keyword>
<organism evidence="11">
    <name type="scientific">Schizophyllum commune (strain H4-8 / FGSC 9210)</name>
    <name type="common">Split gill fungus</name>
    <dbReference type="NCBI Taxonomy" id="578458"/>
    <lineage>
        <taxon>Eukaryota</taxon>
        <taxon>Fungi</taxon>
        <taxon>Dikarya</taxon>
        <taxon>Basidiomycota</taxon>
        <taxon>Agaricomycotina</taxon>
        <taxon>Agaricomycetes</taxon>
        <taxon>Agaricomycetidae</taxon>
        <taxon>Agaricales</taxon>
        <taxon>Schizophyllaceae</taxon>
        <taxon>Schizophyllum</taxon>
    </lineage>
</organism>
<dbReference type="Proteomes" id="UP000007431">
    <property type="component" value="Unassembled WGS sequence"/>
</dbReference>
<feature type="region of interest" description="Disordered" evidence="8">
    <location>
        <begin position="86"/>
        <end position="142"/>
    </location>
</feature>
<dbReference type="InterPro" id="IPR000953">
    <property type="entry name" value="Chromo/chromo_shadow_dom"/>
</dbReference>
<dbReference type="InterPro" id="IPR026541">
    <property type="entry name" value="MRG_dom"/>
</dbReference>
<keyword evidence="4" id="KW-0156">Chromatin regulator</keyword>
<comment type="subcellular location">
    <subcellularLocation>
        <location evidence="1">Nucleus</location>
    </subcellularLocation>
</comment>
<evidence type="ECO:0000256" key="6">
    <source>
        <dbReference type="ARBA" id="ARBA00023163"/>
    </source>
</evidence>
<keyword evidence="7" id="KW-0539">Nucleus</keyword>
<sequence>MSNSNVEQYAINEKALCYHGPLIYEAKILKVHNAQGPHPVTGQEGAHYFVHYKGWKQTWDEWVPVSRLMKMTEENMKIARSLHLGTHLNSDPKSAKGSAKGAGGSASANVKGAARKDGTSRGQKRARDDVLDSQEESKRTELKLEMPEAMKVRLVDDWEAVTKNNQLVSLPRQPNVKQILEEFEAYVRRERPASLPDIDALLPSIISGLKTYFDKALGKNLLYRFERPQYANIREKFDAEGKEMSEAYGAEHFLRMLVSLPQMVAAASLDPDTVNSLGLYSKALVEWMVRERARLFLNMEQYDQASIQYQNLSRS</sequence>
<dbReference type="PROSITE" id="PS51640">
    <property type="entry name" value="MRG"/>
    <property type="match status" value="1"/>
</dbReference>
<dbReference type="SMART" id="SM00298">
    <property type="entry name" value="CHROMO"/>
    <property type="match status" value="1"/>
</dbReference>
<evidence type="ECO:0000313" key="10">
    <source>
        <dbReference type="EMBL" id="EFI95671.1"/>
    </source>
</evidence>
<keyword evidence="11" id="KW-1185">Reference proteome</keyword>
<dbReference type="InParanoid" id="D8Q9J8"/>
<dbReference type="PANTHER" id="PTHR10880">
    <property type="entry name" value="MORTALITY FACTOR 4-LIKE PROTEIN"/>
    <property type="match status" value="1"/>
</dbReference>
<evidence type="ECO:0000256" key="7">
    <source>
        <dbReference type="ARBA" id="ARBA00023242"/>
    </source>
</evidence>
<dbReference type="GO" id="GO:0006338">
    <property type="term" value="P:chromatin remodeling"/>
    <property type="evidence" value="ECO:0007669"/>
    <property type="project" value="UniProtKB-ARBA"/>
</dbReference>
<evidence type="ECO:0000256" key="1">
    <source>
        <dbReference type="ARBA" id="ARBA00004123"/>
    </source>
</evidence>
<dbReference type="STRING" id="578458.D8Q9J8"/>
<evidence type="ECO:0000256" key="8">
    <source>
        <dbReference type="SAM" id="MobiDB-lite"/>
    </source>
</evidence>
<dbReference type="SUPFAM" id="SSF54160">
    <property type="entry name" value="Chromo domain-like"/>
    <property type="match status" value="1"/>
</dbReference>
<evidence type="ECO:0000256" key="3">
    <source>
        <dbReference type="ARBA" id="ARBA00018505"/>
    </source>
</evidence>
<dbReference type="Gene3D" id="2.30.30.140">
    <property type="match status" value="1"/>
</dbReference>
<dbReference type="InterPro" id="IPR008676">
    <property type="entry name" value="MRG"/>
</dbReference>
<dbReference type="GO" id="GO:0032221">
    <property type="term" value="C:Rpd3S complex"/>
    <property type="evidence" value="ECO:0007669"/>
    <property type="project" value="TreeGrafter"/>
</dbReference>
<gene>
    <name evidence="10" type="ORF">SCHCODRAFT_57285</name>
</gene>
<evidence type="ECO:0000313" key="11">
    <source>
        <dbReference type="Proteomes" id="UP000007431"/>
    </source>
</evidence>
<dbReference type="PANTHER" id="PTHR10880:SF15">
    <property type="entry name" value="MSL COMPLEX SUBUNIT 3"/>
    <property type="match status" value="1"/>
</dbReference>
<feature type="domain" description="Chromo" evidence="9">
    <location>
        <begin position="23"/>
        <end position="84"/>
    </location>
</feature>
<dbReference type="FunCoup" id="D8Q9J8">
    <property type="interactions" value="395"/>
</dbReference>
<dbReference type="OMA" id="GLQTYFD"/>
<comment type="similarity">
    <text evidence="2">Belongs to the MRG family.</text>
</comment>
<dbReference type="Pfam" id="PF05712">
    <property type="entry name" value="MRG"/>
    <property type="match status" value="1"/>
</dbReference>
<feature type="compositionally biased region" description="Low complexity" evidence="8">
    <location>
        <begin position="95"/>
        <end position="112"/>
    </location>
</feature>
<dbReference type="HOGENOM" id="CLU_039566_1_1_1"/>
<dbReference type="InterPro" id="IPR016197">
    <property type="entry name" value="Chromo-like_dom_sf"/>
</dbReference>
<evidence type="ECO:0000256" key="5">
    <source>
        <dbReference type="ARBA" id="ARBA00023015"/>
    </source>
</evidence>
<dbReference type="PIRSF" id="PIRSF038133">
    <property type="entry name" value="HAT_Nua4_EAF3/MRG15"/>
    <property type="match status" value="1"/>
</dbReference>
<dbReference type="Pfam" id="PF22732">
    <property type="entry name" value="MSL3_chromo-like"/>
    <property type="match status" value="1"/>
</dbReference>
<evidence type="ECO:0000259" key="9">
    <source>
        <dbReference type="SMART" id="SM00298"/>
    </source>
</evidence>
<evidence type="ECO:0000256" key="2">
    <source>
        <dbReference type="ARBA" id="ARBA00009093"/>
    </source>
</evidence>
<protein>
    <recommendedName>
        <fullName evidence="3">Chromatin modification-related protein EAF3</fullName>
    </recommendedName>
</protein>
<reference evidence="10 11" key="1">
    <citation type="journal article" date="2010" name="Nat. Biotechnol.">
        <title>Genome sequence of the model mushroom Schizophyllum commune.</title>
        <authorList>
            <person name="Ohm R.A."/>
            <person name="de Jong J.F."/>
            <person name="Lugones L.G."/>
            <person name="Aerts A."/>
            <person name="Kothe E."/>
            <person name="Stajich J.E."/>
            <person name="de Vries R.P."/>
            <person name="Record E."/>
            <person name="Levasseur A."/>
            <person name="Baker S.E."/>
            <person name="Bartholomew K.A."/>
            <person name="Coutinho P.M."/>
            <person name="Erdmann S."/>
            <person name="Fowler T.J."/>
            <person name="Gathman A.C."/>
            <person name="Lombard V."/>
            <person name="Henrissat B."/>
            <person name="Knabe N."/>
            <person name="Kuees U."/>
            <person name="Lilly W.W."/>
            <person name="Lindquist E."/>
            <person name="Lucas S."/>
            <person name="Magnuson J.K."/>
            <person name="Piumi F."/>
            <person name="Raudaskoski M."/>
            <person name="Salamov A."/>
            <person name="Schmutz J."/>
            <person name="Schwarze F.W.M.R."/>
            <person name="vanKuyk P.A."/>
            <person name="Horton J.S."/>
            <person name="Grigoriev I.V."/>
            <person name="Woesten H.A.B."/>
        </authorList>
    </citation>
    <scope>NUCLEOTIDE SEQUENCE [LARGE SCALE GENOMIC DNA]</scope>
    <source>
        <strain evidence="11">H4-8 / FGSC 9210</strain>
    </source>
</reference>
<evidence type="ECO:0000256" key="4">
    <source>
        <dbReference type="ARBA" id="ARBA00022853"/>
    </source>
</evidence>
<keyword evidence="5" id="KW-0805">Transcription regulation</keyword>
<proteinExistence type="inferred from homology"/>
<name>D8Q9J8_SCHCM</name>
<feature type="compositionally biased region" description="Basic and acidic residues" evidence="8">
    <location>
        <begin position="114"/>
        <end position="142"/>
    </location>
</feature>
<dbReference type="VEuPathDB" id="FungiDB:SCHCODRAFT_02631712"/>
<dbReference type="AlphaFoldDB" id="D8Q9J8"/>
<dbReference type="InterPro" id="IPR053820">
    <property type="entry name" value="MSL3_chromo-like"/>
</dbReference>
<accession>D8Q9J8</accession>
<dbReference type="GO" id="GO:0035267">
    <property type="term" value="C:NuA4 histone acetyltransferase complex"/>
    <property type="evidence" value="ECO:0007669"/>
    <property type="project" value="TreeGrafter"/>
</dbReference>
<dbReference type="GO" id="GO:0006355">
    <property type="term" value="P:regulation of DNA-templated transcription"/>
    <property type="evidence" value="ECO:0007669"/>
    <property type="project" value="InterPro"/>
</dbReference>
<dbReference type="InterPro" id="IPR038217">
    <property type="entry name" value="MRG_C_sf"/>
</dbReference>